<dbReference type="AlphaFoldDB" id="A0A3B1DMW2"/>
<evidence type="ECO:0000313" key="2">
    <source>
        <dbReference type="EMBL" id="VAX36280.1"/>
    </source>
</evidence>
<dbReference type="Gene3D" id="3.90.182.10">
    <property type="entry name" value="Toxin - Anthrax Protective Antigen,domain 1"/>
    <property type="match status" value="7"/>
</dbReference>
<dbReference type="Pfam" id="PF07691">
    <property type="entry name" value="PA14"/>
    <property type="match status" value="7"/>
</dbReference>
<organism evidence="2">
    <name type="scientific">hydrothermal vent metagenome</name>
    <dbReference type="NCBI Taxonomy" id="652676"/>
    <lineage>
        <taxon>unclassified sequences</taxon>
        <taxon>metagenomes</taxon>
        <taxon>ecological metagenomes</taxon>
    </lineage>
</organism>
<name>A0A3B1DMW2_9ZZZZ</name>
<dbReference type="InterPro" id="IPR037524">
    <property type="entry name" value="PA14/GLEYA"/>
</dbReference>
<evidence type="ECO:0000259" key="1">
    <source>
        <dbReference type="PROSITE" id="PS51820"/>
    </source>
</evidence>
<feature type="domain" description="PA14" evidence="1">
    <location>
        <begin position="504"/>
        <end position="650"/>
    </location>
</feature>
<feature type="domain" description="PA14" evidence="1">
    <location>
        <begin position="816"/>
        <end position="963"/>
    </location>
</feature>
<sequence length="1136" mass="123881">MRLAFLVLLALVSGAWFSEPSACAGMSAYEVASGSPGLRAEWTWGTSHATNLGQIDWADSDQITVVEDINWPNSHNAFLDGGSTDYFALRLTGTITIPDSGNWGFSLGSDEGAALWINGQLVIYDGDAHSYRDIQGSLYLNAGAYPIEVRYREGSWTNGLVLEWTKPDLTTEIVPASAFSYTDPPSSSDDTKGLKAFWSSGVSHAQNLWQVDWHRYTASSREDNVSWRLTHGAFYLDGPTQSFAVRMVGKIVIPEGGSWTFKLGSDEAAALFINGQEIIDDGTTHSFRWVSGTVTLTAGEHDIDIRYLERSWTAGLFLTWQGPSDTYESVVPQSALIPGTVDDLGSSGTGGLRAYWTTGVSHATNTGQIEWDDYTFSTVVPRASWDLTHGAFDESAGTQYFALRLLGTIDIPEDGLWTFNVGSDEAVEVWIDGSLAIYDATTHSYRWKSGTVSLIAGLHDIDIRFLERSWTAGLHLTWQGPGDTHEIIVPTSAFTATDMGADGSGSNGVAAYWTSGVSHAHNLSQVDWNDFTDYTVEEALSWPLTHGAFYENGPTQYFAVRLLATIEIPSTGDWTFNLGSDEAASLWIDGEEIIYDGTTHSHRWRNATVALDAGSYDFEVRYLERSWTAGLTVTWKGPSVPYEEVIPISALTPRSLVEESGEGLRAFWTTDVSHATRLGYVDWYDHTSTTIVKNISWRLTHGAFYDGGPTQYFAGRMMGTIEIPTTGTWTFNLGSDEAAALYIDGEEVIYDGSTHSYRWRSGSKSLSAGSHTIEVRFLERSWTAGLFLTWRGPGDIHEQVIPSIALTPAADTAGGEANPGSLAANWSTDVSYASRIGQIDWNRYDAQTTESNLSWRLTHGAFYLNGPTQNFAGRFYGTIKVPSSGAATFHLGSDEAAELRINGETVILGDGTHSFSWTSATVNLSEGLHTIDVRYLERSWTAGLFLAWTLPGETHPEVVPSAALSPATAPVDSTIGVRATWYSSSASSLSGVDWSGSPLATTEEQNICWKLTHGSFYSGGPTQNFAGSLKGTLIIPESGLWVFNLGSDEAADLIINGSTVVSDSSPHSFRWTDGSVYLTAGNHAIEVRFLERSWTAGLALTWRGPSDLRESIIPPSAFVEQSGLELLTWTETDPSQ</sequence>
<accession>A0A3B1DMW2</accession>
<dbReference type="PROSITE" id="PS51820">
    <property type="entry name" value="PA14"/>
    <property type="match status" value="7"/>
</dbReference>
<protein>
    <recommendedName>
        <fullName evidence="1">PA14 domain-containing protein</fullName>
    </recommendedName>
</protein>
<feature type="domain" description="PA14" evidence="1">
    <location>
        <begin position="33"/>
        <end position="178"/>
    </location>
</feature>
<gene>
    <name evidence="2" type="ORF">MNBD_PLANCTO03-296</name>
</gene>
<dbReference type="SUPFAM" id="SSF56988">
    <property type="entry name" value="Anthrax protective antigen"/>
    <property type="match status" value="7"/>
</dbReference>
<dbReference type="EMBL" id="UOGK01000049">
    <property type="protein sequence ID" value="VAX36280.1"/>
    <property type="molecule type" value="Genomic_DNA"/>
</dbReference>
<proteinExistence type="predicted"/>
<feature type="domain" description="PA14" evidence="1">
    <location>
        <begin position="347"/>
        <end position="492"/>
    </location>
</feature>
<feature type="domain" description="PA14" evidence="1">
    <location>
        <begin position="972"/>
        <end position="1117"/>
    </location>
</feature>
<dbReference type="InterPro" id="IPR011658">
    <property type="entry name" value="PA14_dom"/>
</dbReference>
<dbReference type="SMART" id="SM00758">
    <property type="entry name" value="PA14"/>
    <property type="match status" value="7"/>
</dbReference>
<reference evidence="2" key="1">
    <citation type="submission" date="2018-06" db="EMBL/GenBank/DDBJ databases">
        <authorList>
            <person name="Zhirakovskaya E."/>
        </authorList>
    </citation>
    <scope>NUCLEOTIDE SEQUENCE</scope>
</reference>
<feature type="domain" description="PA14" evidence="1">
    <location>
        <begin position="189"/>
        <end position="335"/>
    </location>
</feature>
<feature type="domain" description="PA14" evidence="1">
    <location>
        <begin position="659"/>
        <end position="805"/>
    </location>
</feature>